<dbReference type="InterPro" id="IPR051313">
    <property type="entry name" value="Bact_iron-sidero_bind"/>
</dbReference>
<protein>
    <submittedName>
        <fullName evidence="7">Iron complex transport system substrate-binding protein</fullName>
    </submittedName>
</protein>
<feature type="chain" id="PRO_5039022231" evidence="5">
    <location>
        <begin position="23"/>
        <end position="330"/>
    </location>
</feature>
<dbReference type="AlphaFoldDB" id="A0A840F6Z0"/>
<sequence length="330" mass="34906">MMRSRTRLLALLAALAAVVTVAAGCSSSNDDADGKVVGSVDRGPTTQVRESKDGLRVVALGWSDGEIAASLGVKPVAIYDWMGFGDENKGVGPWATDKFGDDSPTVIKNSGTTYNYEQIELLEPDLILNVRASGDSKVFDRLSQIAPVASAPAGTPDFAVNWREQTELIGKAIGKTEEAKAAVAETDSVISKAKTANPEFAGRSFVYAAKFGDAYGAYIRGDARFDVFAELGFAAYKPVEDLKTSGFFVNVPAEKVTALDAQTAVFTTISKPLSELQSDRLIDSLPVVRDGRALIIDENDEINQGLAAGTPQSIALAVQAVTPKLAAIIK</sequence>
<dbReference type="EMBL" id="JACIFP010000001">
    <property type="protein sequence ID" value="MBB4135307.1"/>
    <property type="molecule type" value="Genomic_DNA"/>
</dbReference>
<evidence type="ECO:0000256" key="2">
    <source>
        <dbReference type="ARBA" id="ARBA00008814"/>
    </source>
</evidence>
<dbReference type="Gene3D" id="3.40.50.1980">
    <property type="entry name" value="Nitrogenase molybdenum iron protein domain"/>
    <property type="match status" value="2"/>
</dbReference>
<dbReference type="SUPFAM" id="SSF53807">
    <property type="entry name" value="Helical backbone' metal receptor"/>
    <property type="match status" value="1"/>
</dbReference>
<dbReference type="GO" id="GO:1901678">
    <property type="term" value="P:iron coordination entity transport"/>
    <property type="evidence" value="ECO:0007669"/>
    <property type="project" value="UniProtKB-ARBA"/>
</dbReference>
<name>A0A840F6Z0_9ACTN</name>
<evidence type="ECO:0000256" key="1">
    <source>
        <dbReference type="ARBA" id="ARBA00004196"/>
    </source>
</evidence>
<accession>A0A840F6Z0</accession>
<dbReference type="PROSITE" id="PS51257">
    <property type="entry name" value="PROKAR_LIPOPROTEIN"/>
    <property type="match status" value="1"/>
</dbReference>
<keyword evidence="4 5" id="KW-0732">Signal</keyword>
<reference evidence="7 8" key="1">
    <citation type="submission" date="2020-08" db="EMBL/GenBank/DDBJ databases">
        <title>Sequencing the genomes of 1000 actinobacteria strains.</title>
        <authorList>
            <person name="Klenk H.-P."/>
        </authorList>
    </citation>
    <scope>NUCLEOTIDE SEQUENCE [LARGE SCALE GENOMIC DNA]</scope>
    <source>
        <strain evidence="7 8">DSM 45298</strain>
    </source>
</reference>
<dbReference type="Proteomes" id="UP000551501">
    <property type="component" value="Unassembled WGS sequence"/>
</dbReference>
<dbReference type="PANTHER" id="PTHR30532">
    <property type="entry name" value="IRON III DICITRATE-BINDING PERIPLASMIC PROTEIN"/>
    <property type="match status" value="1"/>
</dbReference>
<dbReference type="InterPro" id="IPR002491">
    <property type="entry name" value="ABC_transptr_periplasmic_BD"/>
</dbReference>
<proteinExistence type="inferred from homology"/>
<dbReference type="PROSITE" id="PS50983">
    <property type="entry name" value="FE_B12_PBP"/>
    <property type="match status" value="1"/>
</dbReference>
<dbReference type="GO" id="GO:0030288">
    <property type="term" value="C:outer membrane-bounded periplasmic space"/>
    <property type="evidence" value="ECO:0007669"/>
    <property type="project" value="TreeGrafter"/>
</dbReference>
<dbReference type="RefSeq" id="WP_246371699.1">
    <property type="nucleotide sequence ID" value="NZ_BAABHL010000127.1"/>
</dbReference>
<evidence type="ECO:0000259" key="6">
    <source>
        <dbReference type="PROSITE" id="PS50983"/>
    </source>
</evidence>
<keyword evidence="8" id="KW-1185">Reference proteome</keyword>
<evidence type="ECO:0000313" key="7">
    <source>
        <dbReference type="EMBL" id="MBB4135307.1"/>
    </source>
</evidence>
<feature type="domain" description="Fe/B12 periplasmic-binding" evidence="6">
    <location>
        <begin position="56"/>
        <end position="330"/>
    </location>
</feature>
<dbReference type="PANTHER" id="PTHR30532:SF24">
    <property type="entry name" value="FERRIC ENTEROBACTIN-BINDING PERIPLASMIC PROTEIN FEPB"/>
    <property type="match status" value="1"/>
</dbReference>
<evidence type="ECO:0000313" key="8">
    <source>
        <dbReference type="Proteomes" id="UP000551501"/>
    </source>
</evidence>
<comment type="caution">
    <text evidence="7">The sequence shown here is derived from an EMBL/GenBank/DDBJ whole genome shotgun (WGS) entry which is preliminary data.</text>
</comment>
<comment type="similarity">
    <text evidence="2">Belongs to the bacterial solute-binding protein 8 family.</text>
</comment>
<evidence type="ECO:0000256" key="5">
    <source>
        <dbReference type="SAM" id="SignalP"/>
    </source>
</evidence>
<dbReference type="Pfam" id="PF01497">
    <property type="entry name" value="Peripla_BP_2"/>
    <property type="match status" value="1"/>
</dbReference>
<evidence type="ECO:0000256" key="3">
    <source>
        <dbReference type="ARBA" id="ARBA00022448"/>
    </source>
</evidence>
<organism evidence="7 8">
    <name type="scientific">Gordonia humi</name>
    <dbReference type="NCBI Taxonomy" id="686429"/>
    <lineage>
        <taxon>Bacteria</taxon>
        <taxon>Bacillati</taxon>
        <taxon>Actinomycetota</taxon>
        <taxon>Actinomycetes</taxon>
        <taxon>Mycobacteriales</taxon>
        <taxon>Gordoniaceae</taxon>
        <taxon>Gordonia</taxon>
    </lineage>
</organism>
<feature type="signal peptide" evidence="5">
    <location>
        <begin position="1"/>
        <end position="22"/>
    </location>
</feature>
<keyword evidence="3" id="KW-0813">Transport</keyword>
<comment type="subcellular location">
    <subcellularLocation>
        <location evidence="1">Cell envelope</location>
    </subcellularLocation>
</comment>
<gene>
    <name evidence="7" type="ORF">BKA16_001859</name>
</gene>
<evidence type="ECO:0000256" key="4">
    <source>
        <dbReference type="ARBA" id="ARBA00022729"/>
    </source>
</evidence>